<evidence type="ECO:0000256" key="5">
    <source>
        <dbReference type="ARBA" id="ARBA00023136"/>
    </source>
</evidence>
<dbReference type="HAMAP" id="MF_00454">
    <property type="entry name" value="FluC"/>
    <property type="match status" value="1"/>
</dbReference>
<gene>
    <name evidence="10 11" type="primary">crcB</name>
    <name evidence="10" type="synonym">fluC</name>
    <name evidence="11" type="ORF">GGG17_09340</name>
</gene>
<keyword evidence="10" id="KW-0479">Metal-binding</keyword>
<dbReference type="NCBIfam" id="NF010824">
    <property type="entry name" value="PRK14228.1"/>
    <property type="match status" value="1"/>
</dbReference>
<dbReference type="GO" id="GO:0140114">
    <property type="term" value="P:cellular detoxification of fluoride"/>
    <property type="evidence" value="ECO:0007669"/>
    <property type="project" value="UniProtKB-UniRule"/>
</dbReference>
<keyword evidence="10" id="KW-0813">Transport</keyword>
<reference evidence="11 12" key="1">
    <citation type="submission" date="2019-11" db="EMBL/GenBank/DDBJ databases">
        <title>Whole genome sequencing identifies a novel species of the genus Arsenicicoccus isolated from human blood.</title>
        <authorList>
            <person name="Jeong J.H."/>
            <person name="Kweon O.J."/>
            <person name="Kim H.R."/>
            <person name="Kim T.-H."/>
            <person name="Ha S.-M."/>
            <person name="Lee M.-K."/>
        </authorList>
    </citation>
    <scope>NUCLEOTIDE SEQUENCE [LARGE SCALE GENOMIC DNA]</scope>
    <source>
        <strain evidence="11 12">MKL-02</strain>
    </source>
</reference>
<keyword evidence="3 10" id="KW-0812">Transmembrane</keyword>
<comment type="similarity">
    <text evidence="7 10">Belongs to the fluoride channel Fluc/FEX (TC 1.A.43) family.</text>
</comment>
<dbReference type="NCBIfam" id="TIGR00494">
    <property type="entry name" value="crcB"/>
    <property type="match status" value="1"/>
</dbReference>
<comment type="caution">
    <text evidence="11">The sequence shown here is derived from an EMBL/GenBank/DDBJ whole genome shotgun (WGS) entry which is preliminary data.</text>
</comment>
<evidence type="ECO:0000256" key="10">
    <source>
        <dbReference type="HAMAP-Rule" id="MF_00454"/>
    </source>
</evidence>
<comment type="subcellular location">
    <subcellularLocation>
        <location evidence="1 10">Cell membrane</location>
        <topology evidence="1 10">Multi-pass membrane protein</topology>
    </subcellularLocation>
</comment>
<evidence type="ECO:0000256" key="8">
    <source>
        <dbReference type="ARBA" id="ARBA00035585"/>
    </source>
</evidence>
<feature type="binding site" evidence="10">
    <location>
        <position position="76"/>
    </location>
    <ligand>
        <name>Na(+)</name>
        <dbReference type="ChEBI" id="CHEBI:29101"/>
        <note>structural</note>
    </ligand>
</feature>
<keyword evidence="10" id="KW-0406">Ion transport</keyword>
<feature type="transmembrane region" description="Helical" evidence="10">
    <location>
        <begin position="98"/>
        <end position="122"/>
    </location>
</feature>
<evidence type="ECO:0000256" key="9">
    <source>
        <dbReference type="ARBA" id="ARBA00049940"/>
    </source>
</evidence>
<evidence type="ECO:0000256" key="1">
    <source>
        <dbReference type="ARBA" id="ARBA00004651"/>
    </source>
</evidence>
<accession>A0A6I3IEP8</accession>
<sequence length="124" mass="12255">MTPLVFLGVAVGGGVGAALRFVLDAVVRERVASAYPLGTLLINVTGSLLLGLVSGLAARHALGAPWALVLGTGLCGGYTTFSTASLETVRLAADGRRGAALLNGLGTLVASVLAAAAGLWLATL</sequence>
<dbReference type="RefSeq" id="WP_311966561.1">
    <property type="nucleotide sequence ID" value="NZ_WLVL01000037.1"/>
</dbReference>
<keyword evidence="2 10" id="KW-1003">Cell membrane</keyword>
<evidence type="ECO:0000256" key="6">
    <source>
        <dbReference type="ARBA" id="ARBA00023303"/>
    </source>
</evidence>
<keyword evidence="6 10" id="KW-0407">Ion channel</keyword>
<evidence type="ECO:0000256" key="4">
    <source>
        <dbReference type="ARBA" id="ARBA00022989"/>
    </source>
</evidence>
<keyword evidence="12" id="KW-1185">Reference proteome</keyword>
<keyword evidence="4 10" id="KW-1133">Transmembrane helix</keyword>
<dbReference type="PANTHER" id="PTHR28259">
    <property type="entry name" value="FLUORIDE EXPORT PROTEIN 1-RELATED"/>
    <property type="match status" value="1"/>
</dbReference>
<evidence type="ECO:0000256" key="3">
    <source>
        <dbReference type="ARBA" id="ARBA00022692"/>
    </source>
</evidence>
<feature type="binding site" evidence="10">
    <location>
        <position position="79"/>
    </location>
    <ligand>
        <name>Na(+)</name>
        <dbReference type="ChEBI" id="CHEBI:29101"/>
        <note>structural</note>
    </ligand>
</feature>
<feature type="transmembrane region" description="Helical" evidence="10">
    <location>
        <begin position="6"/>
        <end position="23"/>
    </location>
</feature>
<evidence type="ECO:0000313" key="11">
    <source>
        <dbReference type="EMBL" id="MTB72167.1"/>
    </source>
</evidence>
<feature type="transmembrane region" description="Helical" evidence="10">
    <location>
        <begin position="64"/>
        <end position="86"/>
    </location>
</feature>
<dbReference type="EMBL" id="WLVL01000037">
    <property type="protein sequence ID" value="MTB72167.1"/>
    <property type="molecule type" value="Genomic_DNA"/>
</dbReference>
<comment type="activity regulation">
    <text evidence="10">Na(+) is not transported, but it plays an essential structural role and its presence is essential for fluoride channel function.</text>
</comment>
<dbReference type="AlphaFoldDB" id="A0A6I3IEP8"/>
<dbReference type="PANTHER" id="PTHR28259:SF1">
    <property type="entry name" value="FLUORIDE EXPORT PROTEIN 1-RELATED"/>
    <property type="match status" value="1"/>
</dbReference>
<organism evidence="11 12">
    <name type="scientific">Arsenicicoccus cauae</name>
    <dbReference type="NCBI Taxonomy" id="2663847"/>
    <lineage>
        <taxon>Bacteria</taxon>
        <taxon>Bacillati</taxon>
        <taxon>Actinomycetota</taxon>
        <taxon>Actinomycetes</taxon>
        <taxon>Micrococcales</taxon>
        <taxon>Intrasporangiaceae</taxon>
        <taxon>Arsenicicoccus</taxon>
    </lineage>
</organism>
<dbReference type="Proteomes" id="UP000431092">
    <property type="component" value="Unassembled WGS sequence"/>
</dbReference>
<dbReference type="GO" id="GO:0062054">
    <property type="term" value="F:fluoride channel activity"/>
    <property type="evidence" value="ECO:0007669"/>
    <property type="project" value="UniProtKB-UniRule"/>
</dbReference>
<dbReference type="GO" id="GO:0005886">
    <property type="term" value="C:plasma membrane"/>
    <property type="evidence" value="ECO:0007669"/>
    <property type="project" value="UniProtKB-SubCell"/>
</dbReference>
<keyword evidence="10" id="KW-0915">Sodium</keyword>
<dbReference type="InterPro" id="IPR003691">
    <property type="entry name" value="FluC"/>
</dbReference>
<feature type="transmembrane region" description="Helical" evidence="10">
    <location>
        <begin position="35"/>
        <end position="58"/>
    </location>
</feature>
<keyword evidence="5 10" id="KW-0472">Membrane</keyword>
<evidence type="ECO:0000256" key="7">
    <source>
        <dbReference type="ARBA" id="ARBA00035120"/>
    </source>
</evidence>
<name>A0A6I3IEP8_9MICO</name>
<evidence type="ECO:0000313" key="12">
    <source>
        <dbReference type="Proteomes" id="UP000431092"/>
    </source>
</evidence>
<dbReference type="GO" id="GO:0046872">
    <property type="term" value="F:metal ion binding"/>
    <property type="evidence" value="ECO:0007669"/>
    <property type="project" value="UniProtKB-KW"/>
</dbReference>
<dbReference type="Pfam" id="PF02537">
    <property type="entry name" value="CRCB"/>
    <property type="match status" value="1"/>
</dbReference>
<proteinExistence type="inferred from homology"/>
<comment type="catalytic activity">
    <reaction evidence="8">
        <text>fluoride(in) = fluoride(out)</text>
        <dbReference type="Rhea" id="RHEA:76159"/>
        <dbReference type="ChEBI" id="CHEBI:17051"/>
    </reaction>
    <physiologicalReaction direction="left-to-right" evidence="8">
        <dbReference type="Rhea" id="RHEA:76160"/>
    </physiologicalReaction>
</comment>
<comment type="function">
    <text evidence="9 10">Fluoride-specific ion channel. Important for reducing fluoride concentration in the cell, thus reducing its toxicity.</text>
</comment>
<protein>
    <recommendedName>
        <fullName evidence="10">Fluoride-specific ion channel FluC</fullName>
    </recommendedName>
</protein>
<evidence type="ECO:0000256" key="2">
    <source>
        <dbReference type="ARBA" id="ARBA00022475"/>
    </source>
</evidence>